<dbReference type="RefSeq" id="WP_105734044.1">
    <property type="nucleotide sequence ID" value="NZ_PVBT01000003.1"/>
</dbReference>
<evidence type="ECO:0000313" key="1">
    <source>
        <dbReference type="EMBL" id="PRD53030.1"/>
    </source>
</evidence>
<reference evidence="1 2" key="1">
    <citation type="submission" date="2018-02" db="EMBL/GenBank/DDBJ databases">
        <title>The draft genome of Phyllobacterium myrsinacearum DSM5892.</title>
        <authorList>
            <person name="Li L."/>
            <person name="Liu L."/>
            <person name="Zhang X."/>
            <person name="Wang T."/>
        </authorList>
    </citation>
    <scope>NUCLEOTIDE SEQUENCE [LARGE SCALE GENOMIC DNA]</scope>
    <source>
        <strain evidence="1 2">DSM 5892</strain>
    </source>
</reference>
<name>A0A2S9JIV5_9HYPH</name>
<comment type="caution">
    <text evidence="1">The sequence shown here is derived from an EMBL/GenBank/DDBJ whole genome shotgun (WGS) entry which is preliminary data.</text>
</comment>
<keyword evidence="1" id="KW-0547">Nucleotide-binding</keyword>
<gene>
    <name evidence="1" type="ORF">C5750_11495</name>
</gene>
<sequence>MDANTVTAGKLPDEIGSLKEKISVEIGTRFLEHFSEQLYSSPQKAFEELISNGWDAGADWVDVRIPVDLSTSSATMCVLDNGSSMDLEGLKTLWHIAFSPKRSRPEQFGRRVVGKFGIGKLATYLLANKLTYICKAEDGIIRRVTMDYSAVEKTSDKTSDRLISEIDLDVFEVTQETVDQSLDNIEGGEEIKKLISEKLNTTLGNSGDEDADLELEEFRAPSSSLDRDRKQTWTLVVLSELKPAGRELKLGTLRRMLVSALPFGAEMSIQINGEKLISSKVNTPRLKTWVIGPELDFDSVELETSAADSSQSAEAEKITIKLHSSPYPHAEIPGIGRVTGTVYLFEDKISGGKSDERGASNGFHVNVLGRVVNQNDPSFGEQNLSHAAWARFRMAVRADDLNPFLTTNREQFLDKRELRIFRAFLRRAFNKARTFYDSDPQSAMPDGGDVLVQSLGVLSLNPLRTVVSDTLQSKAVVTGLFDETGIVNREEKRDSWRENTSDNIRNALGQIKYEKTGDESFAKFRISDNTIVVNKDHPFVAEHSRTKAEKELLRTIAMVNLLSDVYAVNIGIEPKMIEDLREYRDKLLRFKALQSRKSGTHIAKILLQTQHESENSQRLEKAVSEALQYLGFTVRDLAKSGEPEGIASAYPYPTYQDPTEANPKPPLFSFTFDAKSSKGETAKTGNLSLDGINEHRKRYAADYALVVAPGFSEGALITRCTEIGNITPIKASDLGRLLEYTVEYGAIPLPKLREMFGFRDPKLLTEWVDKLAETLSEGRKITIDVFIRALEALKGKVPDVLAASTVAYTCREELGVATVRDSDVINLVRGLQILVPDLIGITDDKIVVNASAERVAAAVAAQLEKLHSDQETSV</sequence>
<dbReference type="InterPro" id="IPR036890">
    <property type="entry name" value="HATPase_C_sf"/>
</dbReference>
<organism evidence="1 2">
    <name type="scientific">Phyllobacterium myrsinacearum</name>
    <dbReference type="NCBI Taxonomy" id="28101"/>
    <lineage>
        <taxon>Bacteria</taxon>
        <taxon>Pseudomonadati</taxon>
        <taxon>Pseudomonadota</taxon>
        <taxon>Alphaproteobacteria</taxon>
        <taxon>Hyphomicrobiales</taxon>
        <taxon>Phyllobacteriaceae</taxon>
        <taxon>Phyllobacterium</taxon>
    </lineage>
</organism>
<proteinExistence type="predicted"/>
<keyword evidence="1" id="KW-0067">ATP-binding</keyword>
<dbReference type="GO" id="GO:0005524">
    <property type="term" value="F:ATP binding"/>
    <property type="evidence" value="ECO:0007669"/>
    <property type="project" value="UniProtKB-KW"/>
</dbReference>
<dbReference type="Gene3D" id="3.30.565.10">
    <property type="entry name" value="Histidine kinase-like ATPase, C-terminal domain"/>
    <property type="match status" value="1"/>
</dbReference>
<dbReference type="OrthoDB" id="9816482at2"/>
<accession>A0A2S9JIV5</accession>
<dbReference type="EMBL" id="PVBT01000003">
    <property type="protein sequence ID" value="PRD53030.1"/>
    <property type="molecule type" value="Genomic_DNA"/>
</dbReference>
<dbReference type="AlphaFoldDB" id="A0A2S9JIV5"/>
<dbReference type="SUPFAM" id="SSF55874">
    <property type="entry name" value="ATPase domain of HSP90 chaperone/DNA topoisomerase II/histidine kinase"/>
    <property type="match status" value="1"/>
</dbReference>
<protein>
    <submittedName>
        <fullName evidence="1">ATP-binding protein</fullName>
    </submittedName>
</protein>
<dbReference type="Pfam" id="PF13589">
    <property type="entry name" value="HATPase_c_3"/>
    <property type="match status" value="1"/>
</dbReference>
<keyword evidence="2" id="KW-1185">Reference proteome</keyword>
<evidence type="ECO:0000313" key="2">
    <source>
        <dbReference type="Proteomes" id="UP000238563"/>
    </source>
</evidence>
<dbReference type="Proteomes" id="UP000238563">
    <property type="component" value="Unassembled WGS sequence"/>
</dbReference>